<dbReference type="Proteomes" id="UP000319411">
    <property type="component" value="Plasmid unnamed2"/>
</dbReference>
<dbReference type="InterPro" id="IPR041127">
    <property type="entry name" value="PET_hydrolase/cutinase-like"/>
</dbReference>
<dbReference type="AlphaFoldDB" id="A0A518XJE6"/>
<dbReference type="InterPro" id="IPR029058">
    <property type="entry name" value="AB_hydrolase_fold"/>
</dbReference>
<feature type="signal peptide" evidence="4">
    <location>
        <begin position="1"/>
        <end position="19"/>
    </location>
</feature>
<keyword evidence="1 6" id="KW-0378">Hydrolase</keyword>
<evidence type="ECO:0000256" key="3">
    <source>
        <dbReference type="ARBA" id="ARBA00023098"/>
    </source>
</evidence>
<dbReference type="Pfam" id="PF12740">
    <property type="entry name" value="PETase"/>
    <property type="match status" value="1"/>
</dbReference>
<feature type="domain" description="PET hydrolase/cutinase-like" evidence="5">
    <location>
        <begin position="71"/>
        <end position="171"/>
    </location>
</feature>
<dbReference type="InterPro" id="IPR016986">
    <property type="entry name" value="UCP031982_abhydr"/>
</dbReference>
<evidence type="ECO:0000313" key="7">
    <source>
        <dbReference type="Proteomes" id="UP000319411"/>
    </source>
</evidence>
<keyword evidence="7" id="KW-1185">Reference proteome</keyword>
<evidence type="ECO:0000256" key="1">
    <source>
        <dbReference type="ARBA" id="ARBA00022801"/>
    </source>
</evidence>
<reference evidence="6 7" key="1">
    <citation type="submission" date="2018-10" db="EMBL/GenBank/DDBJ databases">
        <title>Genome Sequencing of Pantoea dispersa DSM 32899.</title>
        <authorList>
            <person name="Nawrath M."/>
            <person name="Ottenheim C."/>
            <person name="Wilm A."/>
            <person name="Zimmermann W."/>
            <person name="Wu J.C."/>
        </authorList>
    </citation>
    <scope>NUCLEOTIDE SEQUENCE [LARGE SCALE GENOMIC DNA]</scope>
    <source>
        <strain evidence="6 7">DSM 32899</strain>
        <plasmid evidence="6 7">unnamed2</plasmid>
    </source>
</reference>
<evidence type="ECO:0000256" key="4">
    <source>
        <dbReference type="SAM" id="SignalP"/>
    </source>
</evidence>
<dbReference type="KEGG" id="pdis:D8B20_20080"/>
<feature type="chain" id="PRO_5022180029" evidence="4">
    <location>
        <begin position="20"/>
        <end position="349"/>
    </location>
</feature>
<dbReference type="PANTHER" id="PTHR10272:SF0">
    <property type="entry name" value="PLATELET-ACTIVATING FACTOR ACETYLHYDROLASE"/>
    <property type="match status" value="1"/>
</dbReference>
<evidence type="ECO:0000313" key="6">
    <source>
        <dbReference type="EMBL" id="QDY44236.1"/>
    </source>
</evidence>
<evidence type="ECO:0000256" key="2">
    <source>
        <dbReference type="ARBA" id="ARBA00022963"/>
    </source>
</evidence>
<accession>A0A518XJE6</accession>
<gene>
    <name evidence="6" type="ORF">D8B20_20080</name>
</gene>
<keyword evidence="2" id="KW-0442">Lipid degradation</keyword>
<keyword evidence="4" id="KW-0732">Signal</keyword>
<keyword evidence="3" id="KW-0443">Lipid metabolism</keyword>
<dbReference type="GO" id="GO:0003847">
    <property type="term" value="F:1-alkyl-2-acetylglycerophosphocholine esterase activity"/>
    <property type="evidence" value="ECO:0007669"/>
    <property type="project" value="TreeGrafter"/>
</dbReference>
<dbReference type="PANTHER" id="PTHR10272">
    <property type="entry name" value="PLATELET-ACTIVATING FACTOR ACETYLHYDROLASE"/>
    <property type="match status" value="1"/>
</dbReference>
<dbReference type="EMBL" id="CP032704">
    <property type="protein sequence ID" value="QDY44236.1"/>
    <property type="molecule type" value="Genomic_DNA"/>
</dbReference>
<dbReference type="RefSeq" id="WP_145891665.1">
    <property type="nucleotide sequence ID" value="NZ_CP032704.1"/>
</dbReference>
<proteinExistence type="predicted"/>
<dbReference type="GO" id="GO:0016042">
    <property type="term" value="P:lipid catabolic process"/>
    <property type="evidence" value="ECO:0007669"/>
    <property type="project" value="UniProtKB-KW"/>
</dbReference>
<organism evidence="6 7">
    <name type="scientific">Candidatus Pantoea soli</name>
    <dbReference type="NCBI Taxonomy" id="3098669"/>
    <lineage>
        <taxon>Bacteria</taxon>
        <taxon>Pseudomonadati</taxon>
        <taxon>Pseudomonadota</taxon>
        <taxon>Gammaproteobacteria</taxon>
        <taxon>Enterobacterales</taxon>
        <taxon>Erwiniaceae</taxon>
        <taxon>Pantoea</taxon>
    </lineage>
</organism>
<dbReference type="PIRSF" id="PIRSF031982">
    <property type="entry name" value="UCP031982_abhydr"/>
    <property type="match status" value="1"/>
</dbReference>
<dbReference type="Gene3D" id="3.40.50.1820">
    <property type="entry name" value="alpha/beta hydrolase"/>
    <property type="match status" value="1"/>
</dbReference>
<keyword evidence="6" id="KW-0614">Plasmid</keyword>
<geneLocation type="plasmid" evidence="6 7">
    <name>unnamed2</name>
</geneLocation>
<protein>
    <submittedName>
        <fullName evidence="6">Alpha/beta fold hydrolase</fullName>
    </submittedName>
</protein>
<sequence>MFIKSGFLLLFLLAMQVNAYPGFRQFEFTDRQERTLKLAVWYPSATSGKIEKTGENPAFEGVSVIRDASPAQGQHPLLVISHGYNGNWRNMSWLAQIMAMQGYIVAAPDHPGTTTFNQNPDEARKLWQRPLDMTRVIDFVTGSPGLVGETDNSRIAALGHSLGGWTVLSLAGAQFDAGQFINDCQPRPQRNDCALIEKLGINSDLTREKLSANYRDARIRAIVSLDLGLAPGFTHQSLRQIDRPVLILAAQRDNVVRLPAVQESGYLATWIKPQWREYDVIAGATHFSFMQLCKAGAELLLNKESPGDGIICRDQRGFNRMDLHQKLAGKISAFLNASLNYPAAADGKP</sequence>
<evidence type="ECO:0000259" key="5">
    <source>
        <dbReference type="Pfam" id="PF12740"/>
    </source>
</evidence>
<name>A0A518XJE6_9GAMM</name>
<dbReference type="OrthoDB" id="192696at2"/>
<dbReference type="SUPFAM" id="SSF53474">
    <property type="entry name" value="alpha/beta-Hydrolases"/>
    <property type="match status" value="1"/>
</dbReference>